<evidence type="ECO:0000259" key="1">
    <source>
        <dbReference type="Pfam" id="PF15567"/>
    </source>
</evidence>
<keyword evidence="3" id="KW-1185">Reference proteome</keyword>
<protein>
    <recommendedName>
        <fullName evidence="1">Immunity protein 35 domain-containing protein</fullName>
    </recommendedName>
</protein>
<proteinExistence type="predicted"/>
<evidence type="ECO:0000313" key="2">
    <source>
        <dbReference type="EMBL" id="VBA44289.1"/>
    </source>
</evidence>
<gene>
    <name evidence="2" type="ORF">LAUMK136_05553</name>
</gene>
<name>A0A498QH98_9MYCO</name>
<evidence type="ECO:0000313" key="3">
    <source>
        <dbReference type="Proteomes" id="UP000273307"/>
    </source>
</evidence>
<feature type="domain" description="Immunity protein 35" evidence="1">
    <location>
        <begin position="16"/>
        <end position="76"/>
    </location>
</feature>
<organism evidence="2 3">
    <name type="scientific">Mycobacterium attenuatum</name>
    <dbReference type="NCBI Taxonomy" id="2341086"/>
    <lineage>
        <taxon>Bacteria</taxon>
        <taxon>Bacillati</taxon>
        <taxon>Actinomycetota</taxon>
        <taxon>Actinomycetes</taxon>
        <taxon>Mycobacteriales</taxon>
        <taxon>Mycobacteriaceae</taxon>
        <taxon>Mycobacterium</taxon>
    </lineage>
</organism>
<dbReference type="Proteomes" id="UP000273307">
    <property type="component" value="Unassembled WGS sequence"/>
</dbReference>
<dbReference type="Pfam" id="PF15567">
    <property type="entry name" value="Imm35"/>
    <property type="match status" value="1"/>
</dbReference>
<dbReference type="EMBL" id="UPHP01000148">
    <property type="protein sequence ID" value="VBA44289.1"/>
    <property type="molecule type" value="Genomic_DNA"/>
</dbReference>
<accession>A0A498QH98</accession>
<dbReference type="AlphaFoldDB" id="A0A498QH98"/>
<sequence>MNEMDLKSARMRAVEAINTLAEAERPGELMIVDSAIVETEEAWHFPYEAVAFVVHGDISAALAGNVPVKVPRDGSPITYEAPG</sequence>
<reference evidence="2 3" key="1">
    <citation type="submission" date="2018-09" db="EMBL/GenBank/DDBJ databases">
        <authorList>
            <person name="Tagini F."/>
        </authorList>
    </citation>
    <scope>NUCLEOTIDE SEQUENCE [LARGE SCALE GENOMIC DNA]</scope>
    <source>
        <strain evidence="2 3">MK136</strain>
    </source>
</reference>
<dbReference type="InterPro" id="IPR029082">
    <property type="entry name" value="Imm35"/>
</dbReference>